<feature type="transmembrane region" description="Helical" evidence="2">
    <location>
        <begin position="197"/>
        <end position="219"/>
    </location>
</feature>
<feature type="transmembrane region" description="Helical" evidence="2">
    <location>
        <begin position="225"/>
        <end position="242"/>
    </location>
</feature>
<evidence type="ECO:0000256" key="1">
    <source>
        <dbReference type="ARBA" id="ARBA00007362"/>
    </source>
</evidence>
<keyword evidence="5" id="KW-1185">Reference proteome</keyword>
<sequence length="307" mass="30234">MSTSTAQPAVPSSSSAGALCVLAAAALWGSTGTVSTFAPAGVPAVVVGSSGLAIGGLLLYLTGRLAGAGPAARGRREYALVVLGAATVAGYPLTFFPAVARAGVAPGTVIMLCCAPVSAGLLDWLLRRHRPRRRWVLATAGCLAGAVLLAVGGDATAHLDPVGILLAVAAGASYAAYTAIAGLLISRGRGSAPVTGAMFGGGALLVLPLQLAAGPAWMLHGHGPLVVAHLALVTTFLAYVLYGRGLRTVTAAVATTLALAEPAVATVLGVLVLHERLAVAGWVGEALLGAALLLLAVGQRAPASTAP</sequence>
<dbReference type="PANTHER" id="PTHR22911:SF79">
    <property type="entry name" value="MOBA-LIKE NTP TRANSFERASE DOMAIN-CONTAINING PROTEIN"/>
    <property type="match status" value="1"/>
</dbReference>
<feature type="domain" description="EamA" evidence="3">
    <location>
        <begin position="16"/>
        <end position="149"/>
    </location>
</feature>
<keyword evidence="2" id="KW-1133">Transmembrane helix</keyword>
<keyword evidence="2" id="KW-0812">Transmembrane</keyword>
<dbReference type="AlphaFoldDB" id="A0A7R7DQ14"/>
<evidence type="ECO:0000313" key="4">
    <source>
        <dbReference type="EMBL" id="BCJ35540.1"/>
    </source>
</evidence>
<comment type="similarity">
    <text evidence="1">Belongs to the EamA transporter family.</text>
</comment>
<dbReference type="InterPro" id="IPR037185">
    <property type="entry name" value="EmrE-like"/>
</dbReference>
<feature type="transmembrane region" description="Helical" evidence="2">
    <location>
        <begin position="42"/>
        <end position="66"/>
    </location>
</feature>
<evidence type="ECO:0000259" key="3">
    <source>
        <dbReference type="Pfam" id="PF00892"/>
    </source>
</evidence>
<accession>A0A7R7DQ14</accession>
<dbReference type="RefSeq" id="WP_203962063.1">
    <property type="nucleotide sequence ID" value="NZ_AP023355.1"/>
</dbReference>
<dbReference type="PANTHER" id="PTHR22911">
    <property type="entry name" value="ACYL-MALONYL CONDENSING ENZYME-RELATED"/>
    <property type="match status" value="1"/>
</dbReference>
<dbReference type="Proteomes" id="UP000611640">
    <property type="component" value="Chromosome"/>
</dbReference>
<dbReference type="KEGG" id="atl:Athai_30430"/>
<feature type="transmembrane region" description="Helical" evidence="2">
    <location>
        <begin position="104"/>
        <end position="126"/>
    </location>
</feature>
<reference evidence="4 5" key="1">
    <citation type="submission" date="2020-08" db="EMBL/GenBank/DDBJ databases">
        <title>Whole genome shotgun sequence of Actinocatenispora thailandica NBRC 105041.</title>
        <authorList>
            <person name="Komaki H."/>
            <person name="Tamura T."/>
        </authorList>
    </citation>
    <scope>NUCLEOTIDE SEQUENCE [LARGE SCALE GENOMIC DNA]</scope>
    <source>
        <strain evidence="4 5">NBRC 105041</strain>
    </source>
</reference>
<feature type="transmembrane region" description="Helical" evidence="2">
    <location>
        <begin position="78"/>
        <end position="98"/>
    </location>
</feature>
<dbReference type="InterPro" id="IPR000620">
    <property type="entry name" value="EamA_dom"/>
</dbReference>
<protein>
    <submittedName>
        <fullName evidence="4">Transporter</fullName>
    </submittedName>
</protein>
<dbReference type="Pfam" id="PF00892">
    <property type="entry name" value="EamA"/>
    <property type="match status" value="2"/>
</dbReference>
<dbReference type="EMBL" id="AP023355">
    <property type="protein sequence ID" value="BCJ35540.1"/>
    <property type="molecule type" value="Genomic_DNA"/>
</dbReference>
<feature type="transmembrane region" description="Helical" evidence="2">
    <location>
        <begin position="279"/>
        <end position="297"/>
    </location>
</feature>
<feature type="transmembrane region" description="Helical" evidence="2">
    <location>
        <begin position="249"/>
        <end position="273"/>
    </location>
</feature>
<feature type="domain" description="EamA" evidence="3">
    <location>
        <begin position="163"/>
        <end position="295"/>
    </location>
</feature>
<dbReference type="SUPFAM" id="SSF103481">
    <property type="entry name" value="Multidrug resistance efflux transporter EmrE"/>
    <property type="match status" value="2"/>
</dbReference>
<keyword evidence="2" id="KW-0472">Membrane</keyword>
<dbReference type="GO" id="GO:0016020">
    <property type="term" value="C:membrane"/>
    <property type="evidence" value="ECO:0007669"/>
    <property type="project" value="InterPro"/>
</dbReference>
<feature type="transmembrane region" description="Helical" evidence="2">
    <location>
        <begin position="164"/>
        <end position="185"/>
    </location>
</feature>
<evidence type="ECO:0000256" key="2">
    <source>
        <dbReference type="SAM" id="Phobius"/>
    </source>
</evidence>
<feature type="transmembrane region" description="Helical" evidence="2">
    <location>
        <begin position="135"/>
        <end position="152"/>
    </location>
</feature>
<evidence type="ECO:0000313" key="5">
    <source>
        <dbReference type="Proteomes" id="UP000611640"/>
    </source>
</evidence>
<organism evidence="4 5">
    <name type="scientific">Actinocatenispora thailandica</name>
    <dbReference type="NCBI Taxonomy" id="227318"/>
    <lineage>
        <taxon>Bacteria</taxon>
        <taxon>Bacillati</taxon>
        <taxon>Actinomycetota</taxon>
        <taxon>Actinomycetes</taxon>
        <taxon>Micromonosporales</taxon>
        <taxon>Micromonosporaceae</taxon>
        <taxon>Actinocatenispora</taxon>
    </lineage>
</organism>
<gene>
    <name evidence="4" type="ORF">Athai_30430</name>
</gene>
<proteinExistence type="inferred from homology"/>
<name>A0A7R7DQ14_9ACTN</name>